<sequence length="428" mass="47444">MNRTPINTKSLLQYAMIALPIAFAGFPLYIFAPDFYATRYGISLTLLGTILLLIRLFDAVEDLVIGWIADRLQGRFFSLVGIAGILLSLSIFGLFNVVFFSPVIWFILCMIIAVGAYSVLTIILGSYATLWTENKDDQTRIAAAREAFGLIGLIIAVSMPSFLFHIVNPNHVFIWYGVILAILMLGSMLGFYQIFSPLFYVEMSRKKQSSSFLSGLCALPKQSIRLFIVYFVSMVASSIPAVLVIFYVRDFLEAENLIGVFLFFYFLSGVLGIPFWKKASKYFGKYKAWFLSNIPAILGFYALFLGAKHVDLYCMVCLISGFSLGADLILPPSILSDDIHAHKNSQFSATHYALLAFISKASFALASAIALPVLDLAGFRPQALNTENALKVLSVCYSLIPCILKLVSAVLLYAFFIRSQSGVNNETI</sequence>
<dbReference type="PANTHER" id="PTHR11328:SF24">
    <property type="entry name" value="MAJOR FACILITATOR SUPERFAMILY (MFS) PROFILE DOMAIN-CONTAINING PROTEIN"/>
    <property type="match status" value="1"/>
</dbReference>
<dbReference type="KEGG" id="lcc:B488_01950"/>
<evidence type="ECO:0000313" key="3">
    <source>
        <dbReference type="EMBL" id="AGA64188.1"/>
    </source>
</evidence>
<dbReference type="GO" id="GO:0008643">
    <property type="term" value="P:carbohydrate transport"/>
    <property type="evidence" value="ECO:0007669"/>
    <property type="project" value="InterPro"/>
</dbReference>
<comment type="similarity">
    <text evidence="1">Belongs to the sodium:galactoside symporter (TC 2.A.2) family.</text>
</comment>
<feature type="transmembrane region" description="Helical" evidence="2">
    <location>
        <begin position="103"/>
        <end position="127"/>
    </location>
</feature>
<dbReference type="STRING" id="1215343.B488_01950"/>
<evidence type="ECO:0000313" key="4">
    <source>
        <dbReference type="Proteomes" id="UP000010799"/>
    </source>
</evidence>
<dbReference type="SUPFAM" id="SSF103473">
    <property type="entry name" value="MFS general substrate transporter"/>
    <property type="match status" value="1"/>
</dbReference>
<feature type="transmembrane region" description="Helical" evidence="2">
    <location>
        <begin position="288"/>
        <end position="304"/>
    </location>
</feature>
<keyword evidence="4" id="KW-1185">Reference proteome</keyword>
<protein>
    <submittedName>
        <fullName evidence="3">Sugar transporter protein</fullName>
    </submittedName>
</protein>
<feature type="transmembrane region" description="Helical" evidence="2">
    <location>
        <begin position="147"/>
        <end position="167"/>
    </location>
</feature>
<dbReference type="Pfam" id="PF13347">
    <property type="entry name" value="MFS_2"/>
    <property type="match status" value="1"/>
</dbReference>
<feature type="transmembrane region" description="Helical" evidence="2">
    <location>
        <begin position="37"/>
        <end position="56"/>
    </location>
</feature>
<dbReference type="eggNOG" id="COG2211">
    <property type="taxonomic scope" value="Bacteria"/>
</dbReference>
<feature type="transmembrane region" description="Helical" evidence="2">
    <location>
        <begin position="173"/>
        <end position="201"/>
    </location>
</feature>
<evidence type="ECO:0000256" key="1">
    <source>
        <dbReference type="ARBA" id="ARBA00009617"/>
    </source>
</evidence>
<keyword evidence="2" id="KW-0812">Transmembrane</keyword>
<evidence type="ECO:0000256" key="2">
    <source>
        <dbReference type="SAM" id="Phobius"/>
    </source>
</evidence>
<dbReference type="InterPro" id="IPR036259">
    <property type="entry name" value="MFS_trans_sf"/>
</dbReference>
<feature type="transmembrane region" description="Helical" evidence="2">
    <location>
        <begin position="392"/>
        <end position="416"/>
    </location>
</feature>
<feature type="transmembrane region" description="Helical" evidence="2">
    <location>
        <begin position="76"/>
        <end position="97"/>
    </location>
</feature>
<dbReference type="Proteomes" id="UP000010799">
    <property type="component" value="Chromosome"/>
</dbReference>
<dbReference type="GO" id="GO:0015293">
    <property type="term" value="F:symporter activity"/>
    <property type="evidence" value="ECO:0007669"/>
    <property type="project" value="InterPro"/>
</dbReference>
<dbReference type="RefSeq" id="WP_015272615.1">
    <property type="nucleotide sequence ID" value="NC_019907.1"/>
</dbReference>
<dbReference type="PANTHER" id="PTHR11328">
    <property type="entry name" value="MAJOR FACILITATOR SUPERFAMILY DOMAIN-CONTAINING PROTEIN"/>
    <property type="match status" value="1"/>
</dbReference>
<dbReference type="HOGENOM" id="CLU_027408_8_0_5"/>
<keyword evidence="2" id="KW-0472">Membrane</keyword>
<dbReference type="PATRIC" id="fig|1215343.11.peg.204"/>
<proteinExistence type="inferred from homology"/>
<keyword evidence="3" id="KW-0762">Sugar transport</keyword>
<organism evidence="3 4">
    <name type="scientific">Liberibacter crescens (strain BT-1)</name>
    <dbReference type="NCBI Taxonomy" id="1215343"/>
    <lineage>
        <taxon>Bacteria</taxon>
        <taxon>Pseudomonadati</taxon>
        <taxon>Pseudomonadota</taxon>
        <taxon>Alphaproteobacteria</taxon>
        <taxon>Hyphomicrobiales</taxon>
        <taxon>Rhizobiaceae</taxon>
        <taxon>Liberibacter</taxon>
    </lineage>
</organism>
<reference evidence="3 4" key="1">
    <citation type="journal article" date="2012" name="Stand. Genomic Sci.">
        <title>Complete genome sequence of Liberibacter crescens BT-1.</title>
        <authorList>
            <person name="Leonard M.T."/>
            <person name="Fagen J.R."/>
            <person name="Davis-Richardson A.G."/>
            <person name="Davis M.J."/>
            <person name="Triplett E.W."/>
        </authorList>
    </citation>
    <scope>NUCLEOTIDE SEQUENCE [LARGE SCALE GENOMIC DNA]</scope>
    <source>
        <strain evidence="3 4">BT-1</strain>
    </source>
</reference>
<keyword evidence="3" id="KW-0813">Transport</keyword>
<dbReference type="GO" id="GO:0005886">
    <property type="term" value="C:plasma membrane"/>
    <property type="evidence" value="ECO:0007669"/>
    <property type="project" value="TreeGrafter"/>
</dbReference>
<feature type="transmembrane region" description="Helical" evidence="2">
    <location>
        <begin position="351"/>
        <end position="372"/>
    </location>
</feature>
<feature type="transmembrane region" description="Helical" evidence="2">
    <location>
        <begin position="254"/>
        <end position="276"/>
    </location>
</feature>
<name>L0EU54_LIBCB</name>
<dbReference type="Gene3D" id="1.20.1250.20">
    <property type="entry name" value="MFS general substrate transporter like domains"/>
    <property type="match status" value="2"/>
</dbReference>
<gene>
    <name evidence="3" type="ordered locus">B488_01950</name>
</gene>
<dbReference type="AlphaFoldDB" id="L0EU54"/>
<accession>L0EU54</accession>
<dbReference type="InterPro" id="IPR039672">
    <property type="entry name" value="MFS_2"/>
</dbReference>
<feature type="transmembrane region" description="Helical" evidence="2">
    <location>
        <begin position="12"/>
        <end position="31"/>
    </location>
</feature>
<dbReference type="EMBL" id="CP003789">
    <property type="protein sequence ID" value="AGA64188.1"/>
    <property type="molecule type" value="Genomic_DNA"/>
</dbReference>
<feature type="transmembrane region" description="Helical" evidence="2">
    <location>
        <begin position="227"/>
        <end position="248"/>
    </location>
</feature>
<keyword evidence="2" id="KW-1133">Transmembrane helix</keyword>